<sequence length="268" mass="28562">MSTDGDSAPPQGTTRVVGAQTISRAFAVLRLFRDRGTDLGVGQVAKDLGLNLSTVHRIVRALVAEGYLAQNEDSERYYLGTGALLLGQAAHRNFGLDVVYPVIQNLAAQTGESVNLGVLADNAAIVVERIESAQPLRFTQPPGTRVVLHASSMGKALLAFNDEVRKRTLHEVSELPALTPKTLTNVNDLEADLEVIRARGWSIDDEESTLGVRCVGAAVRDASGNARAAIAVQAPAVRVPDARFDELGPEVVRAAKEISTLLPPGHSF</sequence>
<proteinExistence type="predicted"/>
<organism evidence="6 7">
    <name type="scientific">Saccharopolyspora oryzae</name>
    <dbReference type="NCBI Taxonomy" id="2997343"/>
    <lineage>
        <taxon>Bacteria</taxon>
        <taxon>Bacillati</taxon>
        <taxon>Actinomycetota</taxon>
        <taxon>Actinomycetes</taxon>
        <taxon>Pseudonocardiales</taxon>
        <taxon>Pseudonocardiaceae</taxon>
        <taxon>Saccharopolyspora</taxon>
    </lineage>
</organism>
<dbReference type="RefSeq" id="WP_270948256.1">
    <property type="nucleotide sequence ID" value="NZ_JAQGLA010000010.1"/>
</dbReference>
<evidence type="ECO:0000259" key="5">
    <source>
        <dbReference type="PROSITE" id="PS51078"/>
    </source>
</evidence>
<dbReference type="SUPFAM" id="SSF46785">
    <property type="entry name" value="Winged helix' DNA-binding domain"/>
    <property type="match status" value="1"/>
</dbReference>
<keyword evidence="7" id="KW-1185">Reference proteome</keyword>
<dbReference type="Proteomes" id="UP001210380">
    <property type="component" value="Unassembled WGS sequence"/>
</dbReference>
<evidence type="ECO:0000256" key="1">
    <source>
        <dbReference type="ARBA" id="ARBA00023015"/>
    </source>
</evidence>
<keyword evidence="3" id="KW-0804">Transcription</keyword>
<dbReference type="Pfam" id="PF01614">
    <property type="entry name" value="IclR_C"/>
    <property type="match status" value="1"/>
</dbReference>
<reference evidence="6 7" key="1">
    <citation type="submission" date="2022-11" db="EMBL/GenBank/DDBJ databases">
        <title>Draft genome sequence of Saccharopolyspora sp. WRP15-2 isolated from rhizosphere soils of wild rice in Thailand.</title>
        <authorList>
            <person name="Duangmal K."/>
            <person name="Kammanee S."/>
            <person name="Muangham S."/>
        </authorList>
    </citation>
    <scope>NUCLEOTIDE SEQUENCE [LARGE SCALE GENOMIC DNA]</scope>
    <source>
        <strain evidence="6 7">WRP15-2</strain>
    </source>
</reference>
<evidence type="ECO:0000256" key="3">
    <source>
        <dbReference type="ARBA" id="ARBA00023163"/>
    </source>
</evidence>
<dbReference type="InterPro" id="IPR029016">
    <property type="entry name" value="GAF-like_dom_sf"/>
</dbReference>
<comment type="caution">
    <text evidence="6">The sequence shown here is derived from an EMBL/GenBank/DDBJ whole genome shotgun (WGS) entry which is preliminary data.</text>
</comment>
<dbReference type="SMART" id="SM00346">
    <property type="entry name" value="HTH_ICLR"/>
    <property type="match status" value="1"/>
</dbReference>
<dbReference type="InterPro" id="IPR014757">
    <property type="entry name" value="Tscrpt_reg_IclR_C"/>
</dbReference>
<dbReference type="PROSITE" id="PS51077">
    <property type="entry name" value="HTH_ICLR"/>
    <property type="match status" value="1"/>
</dbReference>
<dbReference type="PANTHER" id="PTHR30136:SF24">
    <property type="entry name" value="HTH-TYPE TRANSCRIPTIONAL REPRESSOR ALLR"/>
    <property type="match status" value="1"/>
</dbReference>
<protein>
    <submittedName>
        <fullName evidence="6">IclR family transcriptional regulator</fullName>
    </submittedName>
</protein>
<dbReference type="InterPro" id="IPR005471">
    <property type="entry name" value="Tscrpt_reg_IclR_N"/>
</dbReference>
<name>A0ABT4UVV6_9PSEU</name>
<evidence type="ECO:0000259" key="4">
    <source>
        <dbReference type="PROSITE" id="PS51077"/>
    </source>
</evidence>
<dbReference type="Gene3D" id="1.10.10.10">
    <property type="entry name" value="Winged helix-like DNA-binding domain superfamily/Winged helix DNA-binding domain"/>
    <property type="match status" value="1"/>
</dbReference>
<evidence type="ECO:0000313" key="6">
    <source>
        <dbReference type="EMBL" id="MDA3625683.1"/>
    </source>
</evidence>
<keyword evidence="1" id="KW-0805">Transcription regulation</keyword>
<feature type="domain" description="IclR-ED" evidence="5">
    <location>
        <begin position="82"/>
        <end position="264"/>
    </location>
</feature>
<dbReference type="SUPFAM" id="SSF55781">
    <property type="entry name" value="GAF domain-like"/>
    <property type="match status" value="1"/>
</dbReference>
<feature type="domain" description="HTH iclR-type" evidence="4">
    <location>
        <begin position="19"/>
        <end position="81"/>
    </location>
</feature>
<dbReference type="EMBL" id="JAQGLA010000010">
    <property type="protein sequence ID" value="MDA3625683.1"/>
    <property type="molecule type" value="Genomic_DNA"/>
</dbReference>
<evidence type="ECO:0000313" key="7">
    <source>
        <dbReference type="Proteomes" id="UP001210380"/>
    </source>
</evidence>
<dbReference type="PANTHER" id="PTHR30136">
    <property type="entry name" value="HELIX-TURN-HELIX TRANSCRIPTIONAL REGULATOR, ICLR FAMILY"/>
    <property type="match status" value="1"/>
</dbReference>
<keyword evidence="2" id="KW-0238">DNA-binding</keyword>
<accession>A0ABT4UVV6</accession>
<dbReference type="InterPro" id="IPR036390">
    <property type="entry name" value="WH_DNA-bd_sf"/>
</dbReference>
<evidence type="ECO:0000256" key="2">
    <source>
        <dbReference type="ARBA" id="ARBA00023125"/>
    </source>
</evidence>
<dbReference type="InterPro" id="IPR050707">
    <property type="entry name" value="HTH_MetabolicPath_Reg"/>
</dbReference>
<dbReference type="Pfam" id="PF09339">
    <property type="entry name" value="HTH_IclR"/>
    <property type="match status" value="1"/>
</dbReference>
<dbReference type="Gene3D" id="3.30.450.40">
    <property type="match status" value="1"/>
</dbReference>
<dbReference type="InterPro" id="IPR036388">
    <property type="entry name" value="WH-like_DNA-bd_sf"/>
</dbReference>
<dbReference type="PROSITE" id="PS51078">
    <property type="entry name" value="ICLR_ED"/>
    <property type="match status" value="1"/>
</dbReference>
<gene>
    <name evidence="6" type="ORF">OU415_09565</name>
</gene>